<name>A0ACB8BUK0_9AGAM</name>
<keyword evidence="2" id="KW-1185">Reference proteome</keyword>
<accession>A0ACB8BUK0</accession>
<evidence type="ECO:0000313" key="1">
    <source>
        <dbReference type="EMBL" id="KAH7929595.1"/>
    </source>
</evidence>
<dbReference type="EMBL" id="MU266339">
    <property type="protein sequence ID" value="KAH7929595.1"/>
    <property type="molecule type" value="Genomic_DNA"/>
</dbReference>
<comment type="caution">
    <text evidence="1">The sequence shown here is derived from an EMBL/GenBank/DDBJ whole genome shotgun (WGS) entry which is preliminary data.</text>
</comment>
<proteinExistence type="predicted"/>
<protein>
    <submittedName>
        <fullName evidence="1">Uncharacterized protein</fullName>
    </submittedName>
</protein>
<organism evidence="1 2">
    <name type="scientific">Leucogyrophana mollusca</name>
    <dbReference type="NCBI Taxonomy" id="85980"/>
    <lineage>
        <taxon>Eukaryota</taxon>
        <taxon>Fungi</taxon>
        <taxon>Dikarya</taxon>
        <taxon>Basidiomycota</taxon>
        <taxon>Agaricomycotina</taxon>
        <taxon>Agaricomycetes</taxon>
        <taxon>Agaricomycetidae</taxon>
        <taxon>Boletales</taxon>
        <taxon>Boletales incertae sedis</taxon>
        <taxon>Leucogyrophana</taxon>
    </lineage>
</organism>
<evidence type="ECO:0000313" key="2">
    <source>
        <dbReference type="Proteomes" id="UP000790709"/>
    </source>
</evidence>
<gene>
    <name evidence="1" type="ORF">BV22DRAFT_1002238</name>
</gene>
<reference evidence="1" key="1">
    <citation type="journal article" date="2021" name="New Phytol.">
        <title>Evolutionary innovations through gain and loss of genes in the ectomycorrhizal Boletales.</title>
        <authorList>
            <person name="Wu G."/>
            <person name="Miyauchi S."/>
            <person name="Morin E."/>
            <person name="Kuo A."/>
            <person name="Drula E."/>
            <person name="Varga T."/>
            <person name="Kohler A."/>
            <person name="Feng B."/>
            <person name="Cao Y."/>
            <person name="Lipzen A."/>
            <person name="Daum C."/>
            <person name="Hundley H."/>
            <person name="Pangilinan J."/>
            <person name="Johnson J."/>
            <person name="Barry K."/>
            <person name="LaButti K."/>
            <person name="Ng V."/>
            <person name="Ahrendt S."/>
            <person name="Min B."/>
            <person name="Choi I.G."/>
            <person name="Park H."/>
            <person name="Plett J.M."/>
            <person name="Magnuson J."/>
            <person name="Spatafora J.W."/>
            <person name="Nagy L.G."/>
            <person name="Henrissat B."/>
            <person name="Grigoriev I.V."/>
            <person name="Yang Z.L."/>
            <person name="Xu J."/>
            <person name="Martin F.M."/>
        </authorList>
    </citation>
    <scope>NUCLEOTIDE SEQUENCE</scope>
    <source>
        <strain evidence="1">KUC20120723A-06</strain>
    </source>
</reference>
<dbReference type="Proteomes" id="UP000790709">
    <property type="component" value="Unassembled WGS sequence"/>
</dbReference>
<sequence>MKLSFALAPLFAAAAFAQNVLITAPHQNQTVGEGSSITVSIERPDFQSSSEEVAVVIALQPCRPKCFPGEGLGKVLYNGPYNPEVHSGNTQPYQNFTVQVTPGLMGYAVLSVTHMALIGVSLLWRWWFFALKLSVLQAGPIAWTEQQNVTLYVL</sequence>